<gene>
    <name evidence="2" type="ORF">OCV61_01735</name>
</gene>
<dbReference type="SUPFAM" id="SSF53098">
    <property type="entry name" value="Ribonuclease H-like"/>
    <property type="match status" value="1"/>
</dbReference>
<evidence type="ECO:0000259" key="1">
    <source>
        <dbReference type="Pfam" id="PF13482"/>
    </source>
</evidence>
<evidence type="ECO:0000313" key="3">
    <source>
        <dbReference type="Proteomes" id="UP001652409"/>
    </source>
</evidence>
<evidence type="ECO:0000313" key="2">
    <source>
        <dbReference type="EMBL" id="MCU6764129.1"/>
    </source>
</evidence>
<dbReference type="PANTHER" id="PTHR38462:SF1">
    <property type="entry name" value="YPRB RIBONUCLEASE H-LIKE DOMAIN-CONTAINING PROTEIN"/>
    <property type="match status" value="1"/>
</dbReference>
<dbReference type="PANTHER" id="PTHR38462">
    <property type="entry name" value="EXONUCLEASE-LIKE PROTEIN"/>
    <property type="match status" value="1"/>
</dbReference>
<dbReference type="EMBL" id="JAOQJL010000002">
    <property type="protein sequence ID" value="MCU6764129.1"/>
    <property type="molecule type" value="Genomic_DNA"/>
</dbReference>
<sequence>MIVKKMPILQGFPDFECVRKLSISTSQTSDFNPVFYDIETTGLSRNSTFLYLIGVIYYTGETWQMCQWMGESPQQEEEILTAFSSFLKPFTCSIQYNGDQFDQPYLEARLAAHQMENPFTELSSVDLYKKLKPVKALLKLPGMKQEQMENFLGISARQYCNGGECIHLYKDYIKNQDPALLSSLLGHNQEDLLGLGRVYEMMAYLCLLDGRYTCTDLTCTSDNLILSLELPYPLPVAFSNRIQDFYITGEGKKVRILINTYQGKARQYYMNYKEYDYIPGEDTIMPKSLTRFMDKSLRKPATKNNCYTWFDCTGAFLTDPAIQKKYLEHTLPWIIQTIH</sequence>
<accession>A0ABT2TRS4</accession>
<keyword evidence="3" id="KW-1185">Reference proteome</keyword>
<name>A0ABT2TRS4_9FIRM</name>
<proteinExistence type="predicted"/>
<feature type="domain" description="YprB ribonuclease H-like" evidence="1">
    <location>
        <begin position="34"/>
        <end position="202"/>
    </location>
</feature>
<reference evidence="2 3" key="1">
    <citation type="journal article" date="2021" name="ISME Commun">
        <title>Automated analysis of genomic sequences facilitates high-throughput and comprehensive description of bacteria.</title>
        <authorList>
            <person name="Hitch T.C.A."/>
        </authorList>
    </citation>
    <scope>NUCLEOTIDE SEQUENCE [LARGE SCALE GENOMIC DNA]</scope>
    <source>
        <strain evidence="2 3">Sanger_23</strain>
    </source>
</reference>
<dbReference type="Proteomes" id="UP001652409">
    <property type="component" value="Unassembled WGS sequence"/>
</dbReference>
<dbReference type="RefSeq" id="WP_158420346.1">
    <property type="nucleotide sequence ID" value="NZ_JAOQJL010000002.1"/>
</dbReference>
<dbReference type="Pfam" id="PF13482">
    <property type="entry name" value="RNase_H_2"/>
    <property type="match status" value="1"/>
</dbReference>
<dbReference type="InterPro" id="IPR036397">
    <property type="entry name" value="RNaseH_sf"/>
</dbReference>
<dbReference type="InterPro" id="IPR012337">
    <property type="entry name" value="RNaseH-like_sf"/>
</dbReference>
<comment type="caution">
    <text evidence="2">The sequence shown here is derived from an EMBL/GenBank/DDBJ whole genome shotgun (WGS) entry which is preliminary data.</text>
</comment>
<dbReference type="InterPro" id="IPR038720">
    <property type="entry name" value="YprB_RNase_H-like_dom"/>
</dbReference>
<dbReference type="Gene3D" id="3.30.420.10">
    <property type="entry name" value="Ribonuclease H-like superfamily/Ribonuclease H"/>
    <property type="match status" value="1"/>
</dbReference>
<organism evidence="2 3">
    <name type="scientific">Blautia ammoniilytica</name>
    <dbReference type="NCBI Taxonomy" id="2981782"/>
    <lineage>
        <taxon>Bacteria</taxon>
        <taxon>Bacillati</taxon>
        <taxon>Bacillota</taxon>
        <taxon>Clostridia</taxon>
        <taxon>Lachnospirales</taxon>
        <taxon>Lachnospiraceae</taxon>
        <taxon>Blautia</taxon>
    </lineage>
</organism>
<protein>
    <submittedName>
        <fullName evidence="2">Ribonuclease H-like domain-containing protein</fullName>
    </submittedName>
</protein>